<keyword evidence="7" id="KW-1185">Reference proteome</keyword>
<dbReference type="Gene3D" id="1.20.1250.20">
    <property type="entry name" value="MFS general substrate transporter like domains"/>
    <property type="match status" value="2"/>
</dbReference>
<evidence type="ECO:0000256" key="1">
    <source>
        <dbReference type="ARBA" id="ARBA00004141"/>
    </source>
</evidence>
<feature type="transmembrane region" description="Helical" evidence="5">
    <location>
        <begin position="238"/>
        <end position="257"/>
    </location>
</feature>
<gene>
    <name evidence="6" type="ORF">MAR_020937</name>
</gene>
<accession>A0ABY7E696</accession>
<keyword evidence="4 5" id="KW-0472">Membrane</keyword>
<name>A0ABY7E696_MYAAR</name>
<feature type="transmembrane region" description="Helical" evidence="5">
    <location>
        <begin position="172"/>
        <end position="195"/>
    </location>
</feature>
<proteinExistence type="predicted"/>
<feature type="transmembrane region" description="Helical" evidence="5">
    <location>
        <begin position="331"/>
        <end position="350"/>
    </location>
</feature>
<feature type="transmembrane region" description="Helical" evidence="5">
    <location>
        <begin position="207"/>
        <end position="226"/>
    </location>
</feature>
<evidence type="ECO:0000256" key="2">
    <source>
        <dbReference type="ARBA" id="ARBA00022692"/>
    </source>
</evidence>
<sequence>MSKSNITVSLYDIICINFNKYITPGLRISTLICAVLLFVGAAIRCITMEPTVMTVCSPIASVLFGIGSTVLFAGPPKFSSVWFPPEQRTFATAIVSFANYFGNAMGFIIGPLMVSSPTTVCENSTHLNSTLELADIATTMPAINISNTSCVTVCVNKSDLIVEIRHLMNSSFWLVVFASMISNGVLGQWVTVLYINLKTYGITQNQAGYMGFWQTLVGCTAGLVIAWFSDMFMRRMKLILLFLFLAATLATFWFTAICEKYIPFDITSLYTSCILIGVFINGGVPLFYEITCEASYPVAEGVTGGVMTLVNGIFGILFLFVMYIKDIGTNWMNWALLGSHLAALPLLALFTERYRRTDLDLTVAKRSSSVSGDVQVDRPTFEDYRNN</sequence>
<dbReference type="PANTHER" id="PTHR10924">
    <property type="entry name" value="MAJOR FACILITATOR SUPERFAMILY PROTEIN-RELATED"/>
    <property type="match status" value="1"/>
</dbReference>
<dbReference type="EMBL" id="CP111016">
    <property type="protein sequence ID" value="WAR05568.1"/>
    <property type="molecule type" value="Genomic_DNA"/>
</dbReference>
<dbReference type="InterPro" id="IPR049680">
    <property type="entry name" value="FLVCR1-2_SLC49-like"/>
</dbReference>
<dbReference type="SUPFAM" id="SSF103473">
    <property type="entry name" value="MFS general substrate transporter"/>
    <property type="match status" value="1"/>
</dbReference>
<evidence type="ECO:0000313" key="7">
    <source>
        <dbReference type="Proteomes" id="UP001164746"/>
    </source>
</evidence>
<keyword evidence="3 5" id="KW-1133">Transmembrane helix</keyword>
<feature type="transmembrane region" description="Helical" evidence="5">
    <location>
        <begin position="302"/>
        <end position="325"/>
    </location>
</feature>
<keyword evidence="2 5" id="KW-0812">Transmembrane</keyword>
<evidence type="ECO:0000256" key="4">
    <source>
        <dbReference type="ARBA" id="ARBA00023136"/>
    </source>
</evidence>
<evidence type="ECO:0000256" key="5">
    <source>
        <dbReference type="SAM" id="Phobius"/>
    </source>
</evidence>
<organism evidence="6 7">
    <name type="scientific">Mya arenaria</name>
    <name type="common">Soft-shell clam</name>
    <dbReference type="NCBI Taxonomy" id="6604"/>
    <lineage>
        <taxon>Eukaryota</taxon>
        <taxon>Metazoa</taxon>
        <taxon>Spiralia</taxon>
        <taxon>Lophotrochozoa</taxon>
        <taxon>Mollusca</taxon>
        <taxon>Bivalvia</taxon>
        <taxon>Autobranchia</taxon>
        <taxon>Heteroconchia</taxon>
        <taxon>Euheterodonta</taxon>
        <taxon>Imparidentia</taxon>
        <taxon>Neoheterodontei</taxon>
        <taxon>Myida</taxon>
        <taxon>Myoidea</taxon>
        <taxon>Myidae</taxon>
        <taxon>Mya</taxon>
    </lineage>
</organism>
<evidence type="ECO:0000256" key="3">
    <source>
        <dbReference type="ARBA" id="ARBA00022989"/>
    </source>
</evidence>
<feature type="transmembrane region" description="Helical" evidence="5">
    <location>
        <begin position="52"/>
        <end position="73"/>
    </location>
</feature>
<evidence type="ECO:0000313" key="6">
    <source>
        <dbReference type="EMBL" id="WAR05568.1"/>
    </source>
</evidence>
<dbReference type="InterPro" id="IPR036259">
    <property type="entry name" value="MFS_trans_sf"/>
</dbReference>
<feature type="transmembrane region" description="Helical" evidence="5">
    <location>
        <begin position="269"/>
        <end position="290"/>
    </location>
</feature>
<comment type="subcellular location">
    <subcellularLocation>
        <location evidence="1">Membrane</location>
        <topology evidence="1">Multi-pass membrane protein</topology>
    </subcellularLocation>
</comment>
<protein>
    <submittedName>
        <fullName evidence="6">DIRC2-like protein</fullName>
    </submittedName>
</protein>
<dbReference type="Proteomes" id="UP001164746">
    <property type="component" value="Chromosome 5"/>
</dbReference>
<feature type="transmembrane region" description="Helical" evidence="5">
    <location>
        <begin position="26"/>
        <end position="45"/>
    </location>
</feature>
<feature type="transmembrane region" description="Helical" evidence="5">
    <location>
        <begin position="93"/>
        <end position="114"/>
    </location>
</feature>
<reference evidence="6" key="1">
    <citation type="submission" date="2022-11" db="EMBL/GenBank/DDBJ databases">
        <title>Centuries of genome instability and evolution in soft-shell clam transmissible cancer (bioRxiv).</title>
        <authorList>
            <person name="Hart S.F.M."/>
            <person name="Yonemitsu M.A."/>
            <person name="Giersch R.M."/>
            <person name="Beal B.F."/>
            <person name="Arriagada G."/>
            <person name="Davis B.W."/>
            <person name="Ostrander E.A."/>
            <person name="Goff S.P."/>
            <person name="Metzger M.J."/>
        </authorList>
    </citation>
    <scope>NUCLEOTIDE SEQUENCE</scope>
    <source>
        <strain evidence="6">MELC-2E11</strain>
        <tissue evidence="6">Siphon/mantle</tissue>
    </source>
</reference>
<dbReference type="PANTHER" id="PTHR10924:SF27">
    <property type="entry name" value="SOLUTE CARRIER FAMILY 49 MEMBER 4"/>
    <property type="match status" value="1"/>
</dbReference>